<evidence type="ECO:0000256" key="1">
    <source>
        <dbReference type="SAM" id="SignalP"/>
    </source>
</evidence>
<gene>
    <name evidence="2" type="ORF">SAMN00120144_0840</name>
</gene>
<evidence type="ECO:0000313" key="3">
    <source>
        <dbReference type="Proteomes" id="UP000192266"/>
    </source>
</evidence>
<feature type="signal peptide" evidence="1">
    <location>
        <begin position="1"/>
        <end position="23"/>
    </location>
</feature>
<name>A0A1W1UUH8_9BACT</name>
<protein>
    <submittedName>
        <fullName evidence="2">Uncharacterized protein</fullName>
    </submittedName>
</protein>
<organism evidence="2 3">
    <name type="scientific">Hymenobacter roseosalivarius DSM 11622</name>
    <dbReference type="NCBI Taxonomy" id="645990"/>
    <lineage>
        <taxon>Bacteria</taxon>
        <taxon>Pseudomonadati</taxon>
        <taxon>Bacteroidota</taxon>
        <taxon>Cytophagia</taxon>
        <taxon>Cytophagales</taxon>
        <taxon>Hymenobacteraceae</taxon>
        <taxon>Hymenobacter</taxon>
    </lineage>
</organism>
<reference evidence="2 3" key="1">
    <citation type="submission" date="2017-04" db="EMBL/GenBank/DDBJ databases">
        <authorList>
            <person name="Afonso C.L."/>
            <person name="Miller P.J."/>
            <person name="Scott M.A."/>
            <person name="Spackman E."/>
            <person name="Goraichik I."/>
            <person name="Dimitrov K.M."/>
            <person name="Suarez D.L."/>
            <person name="Swayne D.E."/>
        </authorList>
    </citation>
    <scope>NUCLEOTIDE SEQUENCE [LARGE SCALE GENOMIC DNA]</scope>
    <source>
        <strain evidence="2 3">DSM 11622</strain>
    </source>
</reference>
<dbReference type="RefSeq" id="WP_084443709.1">
    <property type="nucleotide sequence ID" value="NZ_FWWW01000039.1"/>
</dbReference>
<proteinExistence type="predicted"/>
<keyword evidence="1" id="KW-0732">Signal</keyword>
<dbReference type="EMBL" id="FWWW01000039">
    <property type="protein sequence ID" value="SMB84364.1"/>
    <property type="molecule type" value="Genomic_DNA"/>
</dbReference>
<sequence>MKSSFASAASTLAARFASKSALAQTQSGSSFSLDYLRRAALGVLLFWGAFFASPAVAQQHPVTVDKVEAAVFRVRTQNLTRQHGQVQVYSLVSGQKLFDEAFDQSFYTCRLGFNNLRPGNYWLCLKVGKDSYRYTLRVLSNGAGEEVAVRSVKARLGKQTRQVAALNTVVPVAAPTLTTNGIGL</sequence>
<dbReference type="OrthoDB" id="886772at2"/>
<feature type="chain" id="PRO_5012732219" evidence="1">
    <location>
        <begin position="24"/>
        <end position="184"/>
    </location>
</feature>
<accession>A0A1W1UUH8</accession>
<dbReference type="AlphaFoldDB" id="A0A1W1UUH8"/>
<keyword evidence="3" id="KW-1185">Reference proteome</keyword>
<evidence type="ECO:0000313" key="2">
    <source>
        <dbReference type="EMBL" id="SMB84364.1"/>
    </source>
</evidence>
<dbReference type="Proteomes" id="UP000192266">
    <property type="component" value="Unassembled WGS sequence"/>
</dbReference>